<feature type="region of interest" description="Disordered" evidence="1">
    <location>
        <begin position="23"/>
        <end position="81"/>
    </location>
</feature>
<proteinExistence type="predicted"/>
<keyword evidence="3" id="KW-1185">Reference proteome</keyword>
<evidence type="ECO:0000256" key="1">
    <source>
        <dbReference type="SAM" id="MobiDB-lite"/>
    </source>
</evidence>
<evidence type="ECO:0000313" key="3">
    <source>
        <dbReference type="Proteomes" id="UP000681340"/>
    </source>
</evidence>
<dbReference type="Proteomes" id="UP000681340">
    <property type="component" value="Unassembled WGS sequence"/>
</dbReference>
<comment type="caution">
    <text evidence="2">The sequence shown here is derived from an EMBL/GenBank/DDBJ whole genome shotgun (WGS) entry which is preliminary data.</text>
</comment>
<accession>A0A919SXN4</accession>
<feature type="compositionally biased region" description="Basic and acidic residues" evidence="1">
    <location>
        <begin position="48"/>
        <end position="66"/>
    </location>
</feature>
<sequence length="81" mass="8516">MPDQPFSVHVDPDDLARRHLTAAVSLPDTVTGPADPQPATGGTAARHGLRDARAAARLRSGRDHAGRATGGSSRSYAFRRS</sequence>
<dbReference type="RefSeq" id="WP_212994167.1">
    <property type="nucleotide sequence ID" value="NZ_BOQL01000078.1"/>
</dbReference>
<organism evidence="2 3">
    <name type="scientific">Actinoplanes auranticolor</name>
    <dbReference type="NCBI Taxonomy" id="47988"/>
    <lineage>
        <taxon>Bacteria</taxon>
        <taxon>Bacillati</taxon>
        <taxon>Actinomycetota</taxon>
        <taxon>Actinomycetes</taxon>
        <taxon>Micromonosporales</taxon>
        <taxon>Micromonosporaceae</taxon>
        <taxon>Actinoplanes</taxon>
    </lineage>
</organism>
<dbReference type="AlphaFoldDB" id="A0A919SXN4"/>
<evidence type="ECO:0000313" key="2">
    <source>
        <dbReference type="EMBL" id="GIM79028.1"/>
    </source>
</evidence>
<dbReference type="EMBL" id="BOQL01000078">
    <property type="protein sequence ID" value="GIM79028.1"/>
    <property type="molecule type" value="Genomic_DNA"/>
</dbReference>
<reference evidence="2" key="1">
    <citation type="submission" date="2021-03" db="EMBL/GenBank/DDBJ databases">
        <title>Whole genome shotgun sequence of Actinoplanes auranticolor NBRC 12245.</title>
        <authorList>
            <person name="Komaki H."/>
            <person name="Tamura T."/>
        </authorList>
    </citation>
    <scope>NUCLEOTIDE SEQUENCE</scope>
    <source>
        <strain evidence="2">NBRC 12245</strain>
    </source>
</reference>
<name>A0A919SXN4_9ACTN</name>
<protein>
    <submittedName>
        <fullName evidence="2">Uncharacterized protein</fullName>
    </submittedName>
</protein>
<gene>
    <name evidence="2" type="ORF">Aau02nite_83790</name>
</gene>